<dbReference type="SUPFAM" id="SSF56784">
    <property type="entry name" value="HAD-like"/>
    <property type="match status" value="1"/>
</dbReference>
<dbReference type="GO" id="GO:0015031">
    <property type="term" value="P:protein transport"/>
    <property type="evidence" value="ECO:0007669"/>
    <property type="project" value="UniProtKB-KW"/>
</dbReference>
<dbReference type="Proteomes" id="UP000750711">
    <property type="component" value="Unassembled WGS sequence"/>
</dbReference>
<feature type="region of interest" description="Disordered" evidence="2">
    <location>
        <begin position="273"/>
        <end position="295"/>
    </location>
</feature>
<feature type="region of interest" description="Disordered" evidence="2">
    <location>
        <begin position="1"/>
        <end position="54"/>
    </location>
</feature>
<feature type="region of interest" description="Disordered" evidence="2">
    <location>
        <begin position="165"/>
        <end position="215"/>
    </location>
</feature>
<name>A0A9P8RTQ6_9PEZI</name>
<dbReference type="Pfam" id="PF03031">
    <property type="entry name" value="NIF"/>
    <property type="match status" value="1"/>
</dbReference>
<keyword evidence="1" id="KW-0653">Protein transport</keyword>
<dbReference type="InterPro" id="IPR023214">
    <property type="entry name" value="HAD_sf"/>
</dbReference>
<feature type="compositionally biased region" description="Basic residues" evidence="2">
    <location>
        <begin position="184"/>
        <end position="201"/>
    </location>
</feature>
<dbReference type="AlphaFoldDB" id="A0A9P8RTQ6"/>
<keyword evidence="5" id="KW-1185">Reference proteome</keyword>
<keyword evidence="1" id="KW-0813">Transport</keyword>
<reference evidence="4" key="1">
    <citation type="submission" date="2021-03" db="EMBL/GenBank/DDBJ databases">
        <title>Comparative genomics and phylogenomic investigation of the class Geoglossomycetes provide insights into ecological specialization and systematics.</title>
        <authorList>
            <person name="Melie T."/>
            <person name="Pirro S."/>
            <person name="Miller A.N."/>
            <person name="Quandt A."/>
        </authorList>
    </citation>
    <scope>NUCLEOTIDE SEQUENCE</scope>
    <source>
        <strain evidence="4">CAQ_001_2017</strain>
    </source>
</reference>
<feature type="compositionally biased region" description="Polar residues" evidence="2">
    <location>
        <begin position="275"/>
        <end position="286"/>
    </location>
</feature>
<feature type="compositionally biased region" description="Basic residues" evidence="2">
    <location>
        <begin position="12"/>
        <end position="22"/>
    </location>
</feature>
<comment type="function">
    <text evidence="1">Essential component of the TIM23 complex, a complex that mediates the translocation of transit peptide-containing proteins across the mitochondrial inner membrane.</text>
</comment>
<proteinExistence type="inferred from homology"/>
<evidence type="ECO:0000256" key="2">
    <source>
        <dbReference type="SAM" id="MobiDB-lite"/>
    </source>
</evidence>
<comment type="subcellular location">
    <subcellularLocation>
        <location evidence="1">Mitochondrion inner membrane</location>
        <topology evidence="1">Single-pass membrane protein</topology>
    </subcellularLocation>
</comment>
<feature type="region of interest" description="Disordered" evidence="2">
    <location>
        <begin position="323"/>
        <end position="345"/>
    </location>
</feature>
<evidence type="ECO:0000313" key="4">
    <source>
        <dbReference type="EMBL" id="KAH0566323.1"/>
    </source>
</evidence>
<dbReference type="GO" id="GO:0005744">
    <property type="term" value="C:TIM23 mitochondrial import inner membrane translocase complex"/>
    <property type="evidence" value="ECO:0007669"/>
    <property type="project" value="UniProtKB-UniRule"/>
</dbReference>
<gene>
    <name evidence="4" type="ORF">GP486_000294</name>
</gene>
<dbReference type="EMBL" id="JAGHQM010000016">
    <property type="protein sequence ID" value="KAH0566323.1"/>
    <property type="molecule type" value="Genomic_DNA"/>
</dbReference>
<comment type="subunit">
    <text evidence="1">Component of the TIM23 complex.</text>
</comment>
<comment type="similarity">
    <text evidence="1">Belongs to the TIM50 family.</text>
</comment>
<evidence type="ECO:0000259" key="3">
    <source>
        <dbReference type="PROSITE" id="PS50969"/>
    </source>
</evidence>
<dbReference type="SMART" id="SM00577">
    <property type="entry name" value="CPDc"/>
    <property type="match status" value="1"/>
</dbReference>
<evidence type="ECO:0000313" key="5">
    <source>
        <dbReference type="Proteomes" id="UP000750711"/>
    </source>
</evidence>
<dbReference type="PROSITE" id="PS50969">
    <property type="entry name" value="FCP1"/>
    <property type="match status" value="1"/>
</dbReference>
<organism evidence="4 5">
    <name type="scientific">Trichoglossum hirsutum</name>
    <dbReference type="NCBI Taxonomy" id="265104"/>
    <lineage>
        <taxon>Eukaryota</taxon>
        <taxon>Fungi</taxon>
        <taxon>Dikarya</taxon>
        <taxon>Ascomycota</taxon>
        <taxon>Pezizomycotina</taxon>
        <taxon>Geoglossomycetes</taxon>
        <taxon>Geoglossales</taxon>
        <taxon>Geoglossaceae</taxon>
        <taxon>Trichoglossum</taxon>
    </lineage>
</organism>
<sequence length="571" mass="63957">MGNARTEATKQRRERKHARKAKNTSLEPPGDRKRSSYPTRHITRQQRIRDPGGDFTLQRDLPIIPRVSPTGIPRSERFSLVTYEQWGQLNDINHRLSGFPTGKSPIVSESFPHSNKKPNYVLQSMESWSEQPKGGFVRDGKPSPIIPLQGASSTMHALSSQVEVSGGMPLTEDGSHSPSGPSFGRRKVPGVVKPKKRHKKNNKVDTRNNDPTRTSTCEQLLGKRGEGRVVGMLEEGFPSVLESSNAVVEWYVTFLLTTRNYLMSGRILRLAGSDGDSTSVSNTVSEPGSRERPLGLDAKLSSTCEMISSGLRALDTAKHPTSPNKALLHSNNTNQQASPVRGGTSRTLVLPVPQPTEEYLLQTNQPTQELDHPRDVLLVLDLNGTLLHRRYRSRSQNFVARPHTEEFLQYLLGKFSVMIWSSATPASVSSMCRRLFTEEQRGILVAEWGRDKLGLTPEQYRQKIQVYKQLEKVWDSDVIAASHPGYDTGGRWNQTNTILLDDSALKASAQPYNHISVPEFKGGRESEDRRSVFNQVMGYLEAIVLQQDVSSYIRKDPFRVAEGWDTRRPRG</sequence>
<dbReference type="Gene3D" id="3.40.50.1000">
    <property type="entry name" value="HAD superfamily/HAD-like"/>
    <property type="match status" value="1"/>
</dbReference>
<feature type="domain" description="FCP1 homology" evidence="3">
    <location>
        <begin position="371"/>
        <end position="543"/>
    </location>
</feature>
<dbReference type="PANTHER" id="PTHR12210">
    <property type="entry name" value="DULLARD PROTEIN PHOSPHATASE"/>
    <property type="match status" value="1"/>
</dbReference>
<protein>
    <recommendedName>
        <fullName evidence="1">Mitochondrial import inner membrane translocase subunit TIM50</fullName>
    </recommendedName>
</protein>
<keyword evidence="1" id="KW-0496">Mitochondrion</keyword>
<dbReference type="InterPro" id="IPR036412">
    <property type="entry name" value="HAD-like_sf"/>
</dbReference>
<feature type="compositionally biased region" description="Polar residues" evidence="2">
    <location>
        <begin position="323"/>
        <end position="338"/>
    </location>
</feature>
<dbReference type="InterPro" id="IPR050365">
    <property type="entry name" value="TIM50"/>
</dbReference>
<keyword evidence="1" id="KW-0811">Translocation</keyword>
<evidence type="ECO:0000256" key="1">
    <source>
        <dbReference type="RuleBase" id="RU365079"/>
    </source>
</evidence>
<keyword evidence="1" id="KW-0809">Transit peptide</keyword>
<dbReference type="InterPro" id="IPR004274">
    <property type="entry name" value="FCP1_dom"/>
</dbReference>
<accession>A0A9P8RTQ6</accession>
<comment type="caution">
    <text evidence="4">The sequence shown here is derived from an EMBL/GenBank/DDBJ whole genome shotgun (WGS) entry which is preliminary data.</text>
</comment>